<evidence type="ECO:0000313" key="4">
    <source>
        <dbReference type="Proteomes" id="UP000325785"/>
    </source>
</evidence>
<protein>
    <submittedName>
        <fullName evidence="3">Glycine/sarcosine/dimethylglycine N-methyltransferase</fullName>
        <ecNumber evidence="3">2.1.1.156</ecNumber>
    </submittedName>
</protein>
<keyword evidence="3" id="KW-0489">Methyltransferase</keyword>
<evidence type="ECO:0000259" key="2">
    <source>
        <dbReference type="Pfam" id="PF08241"/>
    </source>
</evidence>
<dbReference type="AlphaFoldDB" id="A0A5P3A609"/>
<dbReference type="Proteomes" id="UP000325785">
    <property type="component" value="Chromosome"/>
</dbReference>
<dbReference type="SUPFAM" id="SSF53335">
    <property type="entry name" value="S-adenosyl-L-methionine-dependent methyltransferases"/>
    <property type="match status" value="1"/>
</dbReference>
<proteinExistence type="predicted"/>
<evidence type="ECO:0000256" key="1">
    <source>
        <dbReference type="ARBA" id="ARBA00022679"/>
    </source>
</evidence>
<dbReference type="CDD" id="cd02440">
    <property type="entry name" value="AdoMet_MTases"/>
    <property type="match status" value="1"/>
</dbReference>
<dbReference type="EMBL" id="CP031598">
    <property type="protein sequence ID" value="QEW24647.1"/>
    <property type="molecule type" value="Genomic_DNA"/>
</dbReference>
<dbReference type="EC" id="2.1.1.156" evidence="3"/>
<dbReference type="PANTHER" id="PTHR44068">
    <property type="entry name" value="ZGC:194242"/>
    <property type="match status" value="1"/>
</dbReference>
<dbReference type="InterPro" id="IPR050447">
    <property type="entry name" value="Erg6_SMT_methyltransf"/>
</dbReference>
<feature type="domain" description="Methyltransferase type 11" evidence="2">
    <location>
        <begin position="80"/>
        <end position="177"/>
    </location>
</feature>
<keyword evidence="1 3" id="KW-0808">Transferase</keyword>
<reference evidence="3 4" key="1">
    <citation type="submission" date="2018-08" db="EMBL/GenBank/DDBJ databases">
        <title>Genetic Globetrotter - A new plasmid hitch-hiking vast phylogenetic and geographic distances.</title>
        <authorList>
            <person name="Vollmers J."/>
            <person name="Petersen J."/>
        </authorList>
    </citation>
    <scope>NUCLEOTIDE SEQUENCE [LARGE SCALE GENOMIC DNA]</scope>
    <source>
        <strain evidence="3 4">DSM 26383</strain>
    </source>
</reference>
<dbReference type="Gene3D" id="3.40.50.150">
    <property type="entry name" value="Vaccinia Virus protein VP39"/>
    <property type="match status" value="1"/>
</dbReference>
<gene>
    <name evidence="3" type="ORF">RIdsm_00428</name>
</gene>
<sequence>MVMTRERETAMESLETRVADHYSVEHIVDTIKAALEKAGADPEAPTPDDLKPVDEFHTGGQEATDALLDQLEIDREMRVLDIGSGIGGTARHVAGRAGCHVTGVDLTPGYVAAAKVLSTLVGLEERTLFKTGSALDLPVEDDAFDLALMFHVGMNIEDKTGLFAEVARVLAPGGTFALFDVMRLSDEPLNFPFPWAETSGFSFVDPPEMYREAAEKAGLELVAERNRLDFALDFFNRVFARMEKAGGPPPLGIHLLMGGTAKDKLQNYVTHISAGDIAPVEMIFRAPD</sequence>
<organism evidence="3 4">
    <name type="scientific">Roseovarius indicus</name>
    <dbReference type="NCBI Taxonomy" id="540747"/>
    <lineage>
        <taxon>Bacteria</taxon>
        <taxon>Pseudomonadati</taxon>
        <taxon>Pseudomonadota</taxon>
        <taxon>Alphaproteobacteria</taxon>
        <taxon>Rhodobacterales</taxon>
        <taxon>Roseobacteraceae</taxon>
        <taxon>Roseovarius</taxon>
    </lineage>
</organism>
<dbReference type="GO" id="GO:0032259">
    <property type="term" value="P:methylation"/>
    <property type="evidence" value="ECO:0007669"/>
    <property type="project" value="UniProtKB-KW"/>
</dbReference>
<name>A0A5P3A609_9RHOB</name>
<accession>A0A5P3A609</accession>
<dbReference type="OrthoDB" id="9765084at2"/>
<dbReference type="InterPro" id="IPR029063">
    <property type="entry name" value="SAM-dependent_MTases_sf"/>
</dbReference>
<dbReference type="GO" id="GO:0008757">
    <property type="term" value="F:S-adenosylmethionine-dependent methyltransferase activity"/>
    <property type="evidence" value="ECO:0007669"/>
    <property type="project" value="InterPro"/>
</dbReference>
<dbReference type="KEGG" id="rid:RIdsm_00428"/>
<dbReference type="InterPro" id="IPR013216">
    <property type="entry name" value="Methyltransf_11"/>
</dbReference>
<dbReference type="PANTHER" id="PTHR44068:SF11">
    <property type="entry name" value="GERANYL DIPHOSPHATE 2-C-METHYLTRANSFERASE"/>
    <property type="match status" value="1"/>
</dbReference>
<evidence type="ECO:0000313" key="3">
    <source>
        <dbReference type="EMBL" id="QEW24647.1"/>
    </source>
</evidence>
<dbReference type="Pfam" id="PF08241">
    <property type="entry name" value="Methyltransf_11"/>
    <property type="match status" value="1"/>
</dbReference>